<keyword evidence="3" id="KW-1185">Reference proteome</keyword>
<reference evidence="3" key="1">
    <citation type="submission" date="2021-01" db="EMBL/GenBank/DDBJ databases">
        <title>Caligus Genome Assembly.</title>
        <authorList>
            <person name="Gallardo-Escarate C."/>
        </authorList>
    </citation>
    <scope>NUCLEOTIDE SEQUENCE [LARGE SCALE GENOMIC DNA]</scope>
</reference>
<organism evidence="2 3">
    <name type="scientific">Caligus rogercresseyi</name>
    <name type="common">Sea louse</name>
    <dbReference type="NCBI Taxonomy" id="217165"/>
    <lineage>
        <taxon>Eukaryota</taxon>
        <taxon>Metazoa</taxon>
        <taxon>Ecdysozoa</taxon>
        <taxon>Arthropoda</taxon>
        <taxon>Crustacea</taxon>
        <taxon>Multicrustacea</taxon>
        <taxon>Hexanauplia</taxon>
        <taxon>Copepoda</taxon>
        <taxon>Siphonostomatoida</taxon>
        <taxon>Caligidae</taxon>
        <taxon>Caligus</taxon>
    </lineage>
</organism>
<sequence>GSPSLLFVNGVLPLVFMNVALPLIFAIGVPSSKTSSILKTFSSFWNLLLDASVLHFHEISPMMS</sequence>
<dbReference type="Proteomes" id="UP000595437">
    <property type="component" value="Chromosome 15"/>
</dbReference>
<feature type="transmembrane region" description="Helical" evidence="1">
    <location>
        <begin position="6"/>
        <end position="29"/>
    </location>
</feature>
<protein>
    <submittedName>
        <fullName evidence="2">Uncharacterized protein</fullName>
    </submittedName>
</protein>
<evidence type="ECO:0000313" key="2">
    <source>
        <dbReference type="EMBL" id="QQP36372.1"/>
    </source>
</evidence>
<evidence type="ECO:0000256" key="1">
    <source>
        <dbReference type="SAM" id="Phobius"/>
    </source>
</evidence>
<feature type="non-terminal residue" evidence="2">
    <location>
        <position position="1"/>
    </location>
</feature>
<keyword evidence="1" id="KW-0472">Membrane</keyword>
<name>A0A7T8JV52_CALRO</name>
<dbReference type="EMBL" id="CP045904">
    <property type="protein sequence ID" value="QQP36372.1"/>
    <property type="molecule type" value="Genomic_DNA"/>
</dbReference>
<keyword evidence="1" id="KW-0812">Transmembrane</keyword>
<keyword evidence="1" id="KW-1133">Transmembrane helix</keyword>
<gene>
    <name evidence="2" type="ORF">FKW44_021449</name>
</gene>
<evidence type="ECO:0000313" key="3">
    <source>
        <dbReference type="Proteomes" id="UP000595437"/>
    </source>
</evidence>
<dbReference type="AlphaFoldDB" id="A0A7T8JV52"/>
<accession>A0A7T8JV52</accession>
<proteinExistence type="predicted"/>